<sequence>MSALPAPSSLPAQPRGLARPVLRVDPAAIAANVRRAGAVSGAAVMAVVKADGFGAGAVPAARAALAAGATWLGTATLDEAVALRRAGLAAPLLAWVLPVDAAWDAALRLRIDVAIASVAHLRAVAEAAARASLRARVHLHVDTGMARDGAAPADRPALVAAAAEAERLGLVEVVGVMGHLARADEPADPANAAGVAAFRTALDEVAAAGLRPAVRHLAATEAALRLPAAAFDLVRIGAGLVGIGPGLRPALTLAAPVVLTRRVPAGTPVGYGHTARTAAETVLATLPVGYADGVPRRLDAGAAVQLGGRRCPVVGRVSMDQLVVDAGPQGADVADTALVFGPGDAGEPTAADWARWAGTIEHDVVTGIGRRVERAEVGR</sequence>
<keyword evidence="2 4" id="KW-0663">Pyridoxal phosphate</keyword>
<protein>
    <recommendedName>
        <fullName evidence="4">Alanine racemase</fullName>
        <ecNumber evidence="4">5.1.1.1</ecNumber>
    </recommendedName>
</protein>
<dbReference type="InterPro" id="IPR001608">
    <property type="entry name" value="Ala_racemase_N"/>
</dbReference>
<dbReference type="SUPFAM" id="SSF50621">
    <property type="entry name" value="Alanine racemase C-terminal domain-like"/>
    <property type="match status" value="1"/>
</dbReference>
<evidence type="ECO:0000256" key="1">
    <source>
        <dbReference type="ARBA" id="ARBA00001933"/>
    </source>
</evidence>
<dbReference type="InterPro" id="IPR011079">
    <property type="entry name" value="Ala_racemase_C"/>
</dbReference>
<dbReference type="UniPathway" id="UPA00042">
    <property type="reaction ID" value="UER00497"/>
</dbReference>
<dbReference type="InterPro" id="IPR009006">
    <property type="entry name" value="Ala_racemase/Decarboxylase_C"/>
</dbReference>
<dbReference type="PRINTS" id="PR00992">
    <property type="entry name" value="ALARACEMASE"/>
</dbReference>
<reference evidence="9" key="1">
    <citation type="submission" date="2018-09" db="EMBL/GenBank/DDBJ databases">
        <authorList>
            <person name="Kim I."/>
        </authorList>
    </citation>
    <scope>NUCLEOTIDE SEQUENCE [LARGE SCALE GENOMIC DNA]</scope>
    <source>
        <strain evidence="9">DD4a</strain>
    </source>
</reference>
<dbReference type="Gene3D" id="3.20.20.10">
    <property type="entry name" value="Alanine racemase"/>
    <property type="match status" value="1"/>
</dbReference>
<comment type="similarity">
    <text evidence="4">Belongs to the alanine racemase family.</text>
</comment>
<dbReference type="SMART" id="SM01005">
    <property type="entry name" value="Ala_racemase_C"/>
    <property type="match status" value="1"/>
</dbReference>
<dbReference type="HAMAP" id="MF_01201">
    <property type="entry name" value="Ala_racemase"/>
    <property type="match status" value="1"/>
</dbReference>
<dbReference type="Proteomes" id="UP000265742">
    <property type="component" value="Unassembled WGS sequence"/>
</dbReference>
<dbReference type="PANTHER" id="PTHR30511">
    <property type="entry name" value="ALANINE RACEMASE"/>
    <property type="match status" value="1"/>
</dbReference>
<comment type="function">
    <text evidence="4">Catalyzes the interconversion of L-alanine and D-alanine. May also act on other amino acids.</text>
</comment>
<evidence type="ECO:0000256" key="6">
    <source>
        <dbReference type="PIRSR" id="PIRSR600821-52"/>
    </source>
</evidence>
<proteinExistence type="inferred from homology"/>
<evidence type="ECO:0000313" key="8">
    <source>
        <dbReference type="EMBL" id="RIX30666.1"/>
    </source>
</evidence>
<evidence type="ECO:0000256" key="3">
    <source>
        <dbReference type="ARBA" id="ARBA00023235"/>
    </source>
</evidence>
<dbReference type="OrthoDB" id="9813814at2"/>
<dbReference type="PANTHER" id="PTHR30511:SF0">
    <property type="entry name" value="ALANINE RACEMASE, CATABOLIC-RELATED"/>
    <property type="match status" value="1"/>
</dbReference>
<feature type="binding site" evidence="4 6">
    <location>
        <position position="319"/>
    </location>
    <ligand>
        <name>substrate</name>
    </ligand>
</feature>
<organism evidence="8 9">
    <name type="scientific">Amnibacterium setariae</name>
    <dbReference type="NCBI Taxonomy" id="2306585"/>
    <lineage>
        <taxon>Bacteria</taxon>
        <taxon>Bacillati</taxon>
        <taxon>Actinomycetota</taxon>
        <taxon>Actinomycetes</taxon>
        <taxon>Micrococcales</taxon>
        <taxon>Microbacteriaceae</taxon>
        <taxon>Amnibacterium</taxon>
    </lineage>
</organism>
<dbReference type="AlphaFoldDB" id="A0A3A1UBJ1"/>
<evidence type="ECO:0000313" key="9">
    <source>
        <dbReference type="Proteomes" id="UP000265742"/>
    </source>
</evidence>
<dbReference type="InterPro" id="IPR029066">
    <property type="entry name" value="PLP-binding_barrel"/>
</dbReference>
<dbReference type="InterPro" id="IPR000821">
    <property type="entry name" value="Ala_racemase"/>
</dbReference>
<dbReference type="EC" id="5.1.1.1" evidence="4"/>
<dbReference type="EMBL" id="QXTG01000001">
    <property type="protein sequence ID" value="RIX30666.1"/>
    <property type="molecule type" value="Genomic_DNA"/>
</dbReference>
<gene>
    <name evidence="8" type="primary">alr</name>
    <name evidence="8" type="ORF">D1781_04430</name>
</gene>
<dbReference type="Pfam" id="PF00842">
    <property type="entry name" value="Ala_racemase_C"/>
    <property type="match status" value="1"/>
</dbReference>
<feature type="binding site" evidence="4 6">
    <location>
        <position position="147"/>
    </location>
    <ligand>
        <name>substrate</name>
    </ligand>
</feature>
<evidence type="ECO:0000256" key="4">
    <source>
        <dbReference type="HAMAP-Rule" id="MF_01201"/>
    </source>
</evidence>
<dbReference type="GO" id="GO:0030632">
    <property type="term" value="P:D-alanine biosynthetic process"/>
    <property type="evidence" value="ECO:0007669"/>
    <property type="project" value="UniProtKB-UniRule"/>
</dbReference>
<comment type="cofactor">
    <cofactor evidence="1 4 5">
        <name>pyridoxal 5'-phosphate</name>
        <dbReference type="ChEBI" id="CHEBI:597326"/>
    </cofactor>
</comment>
<dbReference type="SUPFAM" id="SSF51419">
    <property type="entry name" value="PLP-binding barrel"/>
    <property type="match status" value="1"/>
</dbReference>
<keyword evidence="3 4" id="KW-0413">Isomerase</keyword>
<comment type="caution">
    <text evidence="8">The sequence shown here is derived from an EMBL/GenBank/DDBJ whole genome shotgun (WGS) entry which is preliminary data.</text>
</comment>
<accession>A0A3A1UBJ1</accession>
<evidence type="ECO:0000259" key="7">
    <source>
        <dbReference type="SMART" id="SM01005"/>
    </source>
</evidence>
<comment type="pathway">
    <text evidence="4">Amino-acid biosynthesis; D-alanine biosynthesis; D-alanine from L-alanine: step 1/1.</text>
</comment>
<dbReference type="GO" id="GO:0008784">
    <property type="term" value="F:alanine racemase activity"/>
    <property type="evidence" value="ECO:0007669"/>
    <property type="project" value="UniProtKB-UniRule"/>
</dbReference>
<dbReference type="CDD" id="cd00430">
    <property type="entry name" value="PLPDE_III_AR"/>
    <property type="match status" value="1"/>
</dbReference>
<evidence type="ECO:0000256" key="2">
    <source>
        <dbReference type="ARBA" id="ARBA00022898"/>
    </source>
</evidence>
<dbReference type="GO" id="GO:0009252">
    <property type="term" value="P:peptidoglycan biosynthetic process"/>
    <property type="evidence" value="ECO:0007669"/>
    <property type="project" value="TreeGrafter"/>
</dbReference>
<feature type="active site" description="Proton acceptor; specific for D-alanine" evidence="4">
    <location>
        <position position="49"/>
    </location>
</feature>
<dbReference type="GO" id="GO:0005829">
    <property type="term" value="C:cytosol"/>
    <property type="evidence" value="ECO:0007669"/>
    <property type="project" value="TreeGrafter"/>
</dbReference>
<name>A0A3A1UBJ1_9MICO</name>
<dbReference type="Gene3D" id="2.40.37.10">
    <property type="entry name" value="Lyase, Ornithine Decarboxylase, Chain A, domain 1"/>
    <property type="match status" value="1"/>
</dbReference>
<evidence type="ECO:0000256" key="5">
    <source>
        <dbReference type="PIRSR" id="PIRSR600821-50"/>
    </source>
</evidence>
<keyword evidence="9" id="KW-1185">Reference proteome</keyword>
<dbReference type="GO" id="GO:0030170">
    <property type="term" value="F:pyridoxal phosphate binding"/>
    <property type="evidence" value="ECO:0007669"/>
    <property type="project" value="UniProtKB-UniRule"/>
</dbReference>
<comment type="catalytic activity">
    <reaction evidence="4">
        <text>L-alanine = D-alanine</text>
        <dbReference type="Rhea" id="RHEA:20249"/>
        <dbReference type="ChEBI" id="CHEBI:57416"/>
        <dbReference type="ChEBI" id="CHEBI:57972"/>
        <dbReference type="EC" id="5.1.1.1"/>
    </reaction>
</comment>
<dbReference type="Pfam" id="PF01168">
    <property type="entry name" value="Ala_racemase_N"/>
    <property type="match status" value="1"/>
</dbReference>
<dbReference type="NCBIfam" id="TIGR00492">
    <property type="entry name" value="alr"/>
    <property type="match status" value="1"/>
</dbReference>
<feature type="modified residue" description="N6-(pyridoxal phosphate)lysine" evidence="4 5">
    <location>
        <position position="49"/>
    </location>
</feature>
<feature type="domain" description="Alanine racemase C-terminal" evidence="7">
    <location>
        <begin position="250"/>
        <end position="377"/>
    </location>
</feature>
<feature type="active site" description="Proton acceptor; specific for L-alanine" evidence="4">
    <location>
        <position position="271"/>
    </location>
</feature>
<dbReference type="RefSeq" id="WP_119481027.1">
    <property type="nucleotide sequence ID" value="NZ_QXTG01000001.1"/>
</dbReference>